<dbReference type="GO" id="GO:0006281">
    <property type="term" value="P:DNA repair"/>
    <property type="evidence" value="ECO:0007669"/>
    <property type="project" value="InterPro"/>
</dbReference>
<feature type="domain" description="UmuC" evidence="2">
    <location>
        <begin position="37"/>
        <end position="156"/>
    </location>
</feature>
<dbReference type="InterPro" id="IPR001126">
    <property type="entry name" value="UmuC"/>
</dbReference>
<dbReference type="PANTHER" id="PTHR35369">
    <property type="entry name" value="BLR3025 PROTEIN-RELATED"/>
    <property type="match status" value="1"/>
</dbReference>
<dbReference type="KEGG" id="ptx:ABW99_11570"/>
<dbReference type="PATRIC" id="fig|445709.3.peg.2455"/>
<dbReference type="Proteomes" id="UP000036700">
    <property type="component" value="Chromosome"/>
</dbReference>
<keyword evidence="4" id="KW-1185">Reference proteome</keyword>
<protein>
    <recommendedName>
        <fullName evidence="2">UmuC domain-containing protein</fullName>
    </recommendedName>
</protein>
<dbReference type="STRING" id="445709.ABW99_11570"/>
<evidence type="ECO:0000313" key="3">
    <source>
        <dbReference type="EMBL" id="AKJ68762.1"/>
    </source>
</evidence>
<dbReference type="OrthoDB" id="625722at2"/>
<dbReference type="PANTHER" id="PTHR35369:SF2">
    <property type="entry name" value="BLR3025 PROTEIN"/>
    <property type="match status" value="1"/>
</dbReference>
<gene>
    <name evidence="3" type="ORF">ABW99_11570</name>
</gene>
<sequence length="509" mass="55668">MRCWIALHLPWLILEVFRPILPPDEAAGMTGGAASDALVVMDGERVRMASAAARQAGIVPGLRRAGALALLPDAILRERDTQGEQRLLETVALALLRFSPQVVLAGEHVVLVEVSASLRLFGGLSALCRQVGQTARLLGHASRLAVAPTAAGAWLLARQSSGRQHRHATDLARLCALLDDLPVSLLSEAAPHLAWLEQLGCARLADLRRLPRAGLIRRCGQALVDELARAYGDAPEMPAWFLAPLQFEAQLALPARTTQVETLLFGARRLLVQMAGWLAAHHQAVHAYELVLEHEPLGRRTLPPTRVMVRLAEPGAAPAHLLNVLKEQLARHRLETPVLELRLCVSQVVPHEPGNASLLPEPGRARQEFVRLIERLNARLGEAQVSQLVLHDEHRPEAAYRLLPYVVSRPAPAIAGAAPGAIQASSKVRPVWLLDSPRPLAMQGERPVHGTPLRVLTHAERIESGWWDDAAALRDYFIAADAQGALLWVYRERQTSRGQAAWYLHGLFG</sequence>
<reference evidence="4" key="1">
    <citation type="submission" date="2015-06" db="EMBL/GenBank/DDBJ databases">
        <authorList>
            <person name="Lim Y.L."/>
            <person name="Ee R."/>
            <person name="Yong D."/>
            <person name="How K.Y."/>
            <person name="Yin W.F."/>
            <person name="Chan K.G."/>
        </authorList>
    </citation>
    <scope>NUCLEOTIDE SEQUENCE [LARGE SCALE GENOMIC DNA]</scope>
    <source>
        <strain evidence="4">DSM 25325</strain>
    </source>
</reference>
<organism evidence="3 4">
    <name type="scientific">Pandoraea thiooxydans</name>
    <dbReference type="NCBI Taxonomy" id="445709"/>
    <lineage>
        <taxon>Bacteria</taxon>
        <taxon>Pseudomonadati</taxon>
        <taxon>Pseudomonadota</taxon>
        <taxon>Betaproteobacteria</taxon>
        <taxon>Burkholderiales</taxon>
        <taxon>Burkholderiaceae</taxon>
        <taxon>Pandoraea</taxon>
    </lineage>
</organism>
<evidence type="ECO:0000313" key="4">
    <source>
        <dbReference type="Proteomes" id="UP000036700"/>
    </source>
</evidence>
<accession>A0A0G3ETS2</accession>
<keyword evidence="1" id="KW-0227">DNA damage</keyword>
<proteinExistence type="predicted"/>
<evidence type="ECO:0000256" key="1">
    <source>
        <dbReference type="ARBA" id="ARBA00022763"/>
    </source>
</evidence>
<dbReference type="SUPFAM" id="SSF56672">
    <property type="entry name" value="DNA/RNA polymerases"/>
    <property type="match status" value="1"/>
</dbReference>
<name>A0A0G3ETS2_9BURK</name>
<dbReference type="InterPro" id="IPR043502">
    <property type="entry name" value="DNA/RNA_pol_sf"/>
</dbReference>
<dbReference type="EMBL" id="CP011568">
    <property type="protein sequence ID" value="AKJ68762.1"/>
    <property type="molecule type" value="Genomic_DNA"/>
</dbReference>
<dbReference type="InterPro" id="IPR050356">
    <property type="entry name" value="SulA_CellDiv_inhibitor"/>
</dbReference>
<evidence type="ECO:0000259" key="2">
    <source>
        <dbReference type="Pfam" id="PF00817"/>
    </source>
</evidence>
<dbReference type="Pfam" id="PF00817">
    <property type="entry name" value="IMS"/>
    <property type="match status" value="1"/>
</dbReference>
<dbReference type="RefSeq" id="WP_047214630.1">
    <property type="nucleotide sequence ID" value="NZ_CP011568.3"/>
</dbReference>
<dbReference type="AlphaFoldDB" id="A0A0G3ETS2"/>
<dbReference type="CDD" id="cd03468">
    <property type="entry name" value="PolY_like"/>
    <property type="match status" value="1"/>
</dbReference>